<dbReference type="AlphaFoldDB" id="K2RM92"/>
<dbReference type="VEuPathDB" id="FungiDB:MPH_06951"/>
<dbReference type="InParanoid" id="K2RM92"/>
<dbReference type="EMBL" id="AHHD01000290">
    <property type="protein sequence ID" value="EKG15863.1"/>
    <property type="molecule type" value="Genomic_DNA"/>
</dbReference>
<accession>K2RM92</accession>
<reference evidence="1 2" key="1">
    <citation type="journal article" date="2012" name="BMC Genomics">
        <title>Tools to kill: Genome of one of the most destructive plant pathogenic fungi Macrophomina phaseolina.</title>
        <authorList>
            <person name="Islam M.S."/>
            <person name="Haque M.S."/>
            <person name="Islam M.M."/>
            <person name="Emdad E.M."/>
            <person name="Halim A."/>
            <person name="Hossen Q.M.M."/>
            <person name="Hossain M.Z."/>
            <person name="Ahmed B."/>
            <person name="Rahim S."/>
            <person name="Rahman M.S."/>
            <person name="Alam M.M."/>
            <person name="Hou S."/>
            <person name="Wan X."/>
            <person name="Saito J.A."/>
            <person name="Alam M."/>
        </authorList>
    </citation>
    <scope>NUCLEOTIDE SEQUENCE [LARGE SCALE GENOMIC DNA]</scope>
    <source>
        <strain evidence="1 2">MS6</strain>
    </source>
</reference>
<protein>
    <submittedName>
        <fullName evidence="1">Uncharacterized protein</fullName>
    </submittedName>
</protein>
<dbReference type="Proteomes" id="UP000007129">
    <property type="component" value="Unassembled WGS sequence"/>
</dbReference>
<gene>
    <name evidence="1" type="ORF">MPH_06951</name>
</gene>
<sequence length="163" mass="17973">MQNRKRGEAQLKRIKNSSGALVNPPILSSEEALAHHFSSHDQFAVLNVRPLLACKFSPSEKSGSFGRPQPICRFRSHQMISVLISTRSVILAGHFYPGGLAISKQSLGPLHSSNIKVLCANLARISRLLHWRASKGICTTAKHWSNPLKLRMPADCVSLLETL</sequence>
<evidence type="ECO:0000313" key="2">
    <source>
        <dbReference type="Proteomes" id="UP000007129"/>
    </source>
</evidence>
<organism evidence="1 2">
    <name type="scientific">Macrophomina phaseolina (strain MS6)</name>
    <name type="common">Charcoal rot fungus</name>
    <dbReference type="NCBI Taxonomy" id="1126212"/>
    <lineage>
        <taxon>Eukaryota</taxon>
        <taxon>Fungi</taxon>
        <taxon>Dikarya</taxon>
        <taxon>Ascomycota</taxon>
        <taxon>Pezizomycotina</taxon>
        <taxon>Dothideomycetes</taxon>
        <taxon>Dothideomycetes incertae sedis</taxon>
        <taxon>Botryosphaeriales</taxon>
        <taxon>Botryosphaeriaceae</taxon>
        <taxon>Macrophomina</taxon>
    </lineage>
</organism>
<comment type="caution">
    <text evidence="1">The sequence shown here is derived from an EMBL/GenBank/DDBJ whole genome shotgun (WGS) entry which is preliminary data.</text>
</comment>
<dbReference type="HOGENOM" id="CLU_1627398_0_0_1"/>
<name>K2RM92_MACPH</name>
<proteinExistence type="predicted"/>
<evidence type="ECO:0000313" key="1">
    <source>
        <dbReference type="EMBL" id="EKG15863.1"/>
    </source>
</evidence>